<reference evidence="2" key="1">
    <citation type="submission" date="2021-01" db="EMBL/GenBank/DDBJ databases">
        <authorList>
            <person name="Li R."/>
            <person name="Bekaert M."/>
        </authorList>
    </citation>
    <scope>NUCLEOTIDE SEQUENCE</scope>
    <source>
        <strain evidence="2">Farmed</strain>
    </source>
</reference>
<evidence type="ECO:0000313" key="2">
    <source>
        <dbReference type="EMBL" id="CAE1276788.1"/>
    </source>
</evidence>
<proteinExistence type="predicted"/>
<dbReference type="Proteomes" id="UP000597762">
    <property type="component" value="Unassembled WGS sequence"/>
</dbReference>
<feature type="compositionally biased region" description="Polar residues" evidence="1">
    <location>
        <begin position="222"/>
        <end position="233"/>
    </location>
</feature>
<feature type="compositionally biased region" description="Basic and acidic residues" evidence="1">
    <location>
        <begin position="114"/>
        <end position="125"/>
    </location>
</feature>
<feature type="region of interest" description="Disordered" evidence="1">
    <location>
        <begin position="217"/>
        <end position="252"/>
    </location>
</feature>
<feature type="compositionally biased region" description="Pro residues" evidence="1">
    <location>
        <begin position="71"/>
        <end position="82"/>
    </location>
</feature>
<gene>
    <name evidence="2" type="ORF">SPHA_40223</name>
</gene>
<feature type="compositionally biased region" description="Low complexity" evidence="1">
    <location>
        <begin position="1"/>
        <end position="21"/>
    </location>
</feature>
<keyword evidence="3" id="KW-1185">Reference proteome</keyword>
<sequence>MLSPGAATSPPTSASAPVSSTMLSVPSSQNTNPPLSNLTQEKPALSAFNSCDSSSEGSHKRPRPACDLFPKYPPLPQPPPSLLSPGANPTHQQQSHHHPQHQNKMPSPFSPCDPDPHHNPKDSHHPSSTPSPSPQKPNMKLSQSSSPHLGPLTQMHPHRESPMLPMRFQSPVETVAHANSGSYLHEMPQSWESNYLWGRSYPIPPLLGSGWPNMPSAYPGSSMKQSKHSTWNSFPGMHTPSKSLTDHYGSPK</sequence>
<accession>A0A812CT95</accession>
<protein>
    <submittedName>
        <fullName evidence="2">Uncharacterized protein</fullName>
    </submittedName>
</protein>
<name>A0A812CT95_ACAPH</name>
<evidence type="ECO:0000313" key="3">
    <source>
        <dbReference type="Proteomes" id="UP000597762"/>
    </source>
</evidence>
<feature type="compositionally biased region" description="Polar residues" evidence="1">
    <location>
        <begin position="22"/>
        <end position="40"/>
    </location>
</feature>
<dbReference type="EMBL" id="CAHIKZ030001901">
    <property type="protein sequence ID" value="CAE1276788.1"/>
    <property type="molecule type" value="Genomic_DNA"/>
</dbReference>
<evidence type="ECO:0000256" key="1">
    <source>
        <dbReference type="SAM" id="MobiDB-lite"/>
    </source>
</evidence>
<organism evidence="2 3">
    <name type="scientific">Acanthosepion pharaonis</name>
    <name type="common">Pharaoh cuttlefish</name>
    <name type="synonym">Sepia pharaonis</name>
    <dbReference type="NCBI Taxonomy" id="158019"/>
    <lineage>
        <taxon>Eukaryota</taxon>
        <taxon>Metazoa</taxon>
        <taxon>Spiralia</taxon>
        <taxon>Lophotrochozoa</taxon>
        <taxon>Mollusca</taxon>
        <taxon>Cephalopoda</taxon>
        <taxon>Coleoidea</taxon>
        <taxon>Decapodiformes</taxon>
        <taxon>Sepiida</taxon>
        <taxon>Sepiina</taxon>
        <taxon>Sepiidae</taxon>
        <taxon>Acanthosepion</taxon>
    </lineage>
</organism>
<feature type="compositionally biased region" description="Polar residues" evidence="1">
    <location>
        <begin position="47"/>
        <end position="56"/>
    </location>
</feature>
<comment type="caution">
    <text evidence="2">The sequence shown here is derived from an EMBL/GenBank/DDBJ whole genome shotgun (WGS) entry which is preliminary data.</text>
</comment>
<dbReference type="AlphaFoldDB" id="A0A812CT95"/>
<feature type="region of interest" description="Disordered" evidence="1">
    <location>
        <begin position="1"/>
        <end position="167"/>
    </location>
</feature>